<evidence type="ECO:0000313" key="2">
    <source>
        <dbReference type="EMBL" id="GAA3279575.1"/>
    </source>
</evidence>
<proteinExistence type="predicted"/>
<name>A0ABP6R7G4_9MICC</name>
<organism evidence="2 3">
    <name type="scientific">Nesterenkonia halobia</name>
    <dbReference type="NCBI Taxonomy" id="37922"/>
    <lineage>
        <taxon>Bacteria</taxon>
        <taxon>Bacillati</taxon>
        <taxon>Actinomycetota</taxon>
        <taxon>Actinomycetes</taxon>
        <taxon>Micrococcales</taxon>
        <taxon>Micrococcaceae</taxon>
        <taxon>Nesterenkonia</taxon>
    </lineage>
</organism>
<evidence type="ECO:0000313" key="3">
    <source>
        <dbReference type="Proteomes" id="UP001501736"/>
    </source>
</evidence>
<evidence type="ECO:0008006" key="4">
    <source>
        <dbReference type="Google" id="ProtNLM"/>
    </source>
</evidence>
<comment type="caution">
    <text evidence="2">The sequence shown here is derived from an EMBL/GenBank/DDBJ whole genome shotgun (WGS) entry which is preliminary data.</text>
</comment>
<gene>
    <name evidence="2" type="ORF">GCM10020260_02830</name>
</gene>
<sequence length="369" mass="38557">MSPRPSPATRVTASAPATMPGLAMPEVAERLETELAAPHLPSVPALSSRGHHGTQLGRATALLSELPAELTSYGWRLTQRPGADRQRAERQLSADVDAVADVRGAAAESGAHADGAPGLVLHLLGPVSLAAQLAVPSGEKVLVDHGARRDVAASLAAGLGEHLAHVRRACQPSSLTVVLDEPDHSRVRAGAVPTVSGYRTIRSLPRDETRRMIGEVAAAVRAAGADRVLLDLGAPVAAEHLEDHPTRGEERVDGFGLPVTRLDTGDWERTATLAEQGVEFLAGLLHPGEIVGVDGAAPAAAPEVSTLADRLAEPWRRLGMAPSSLAAMLLAPFDAAHHHRLAEAGEVEALRAATRTRDAAEALTDRMGR</sequence>
<keyword evidence="3" id="KW-1185">Reference proteome</keyword>
<accession>A0ABP6R7G4</accession>
<protein>
    <recommendedName>
        <fullName evidence="4">Methionine synthase</fullName>
    </recommendedName>
</protein>
<feature type="region of interest" description="Disordered" evidence="1">
    <location>
        <begin position="1"/>
        <end position="20"/>
    </location>
</feature>
<dbReference type="RefSeq" id="WP_344717411.1">
    <property type="nucleotide sequence ID" value="NZ_BAAAYG010000002.1"/>
</dbReference>
<dbReference type="EMBL" id="BAAAYG010000002">
    <property type="protein sequence ID" value="GAA3279575.1"/>
    <property type="molecule type" value="Genomic_DNA"/>
</dbReference>
<reference evidence="3" key="1">
    <citation type="journal article" date="2019" name="Int. J. Syst. Evol. Microbiol.">
        <title>The Global Catalogue of Microorganisms (GCM) 10K type strain sequencing project: providing services to taxonomists for standard genome sequencing and annotation.</title>
        <authorList>
            <consortium name="The Broad Institute Genomics Platform"/>
            <consortium name="The Broad Institute Genome Sequencing Center for Infectious Disease"/>
            <person name="Wu L."/>
            <person name="Ma J."/>
        </authorList>
    </citation>
    <scope>NUCLEOTIDE SEQUENCE [LARGE SCALE GENOMIC DNA]</scope>
    <source>
        <strain evidence="3">JCM 11483</strain>
    </source>
</reference>
<dbReference type="Proteomes" id="UP001501736">
    <property type="component" value="Unassembled WGS sequence"/>
</dbReference>
<evidence type="ECO:0000256" key="1">
    <source>
        <dbReference type="SAM" id="MobiDB-lite"/>
    </source>
</evidence>